<dbReference type="GO" id="GO:0006281">
    <property type="term" value="P:DNA repair"/>
    <property type="evidence" value="ECO:0007669"/>
    <property type="project" value="UniProtKB-KW"/>
</dbReference>
<dbReference type="AlphaFoldDB" id="A0AA36D271"/>
<evidence type="ECO:0008006" key="12">
    <source>
        <dbReference type="Google" id="ProtNLM"/>
    </source>
</evidence>
<feature type="compositionally biased region" description="Acidic residues" evidence="7">
    <location>
        <begin position="443"/>
        <end position="479"/>
    </location>
</feature>
<dbReference type="InterPro" id="IPR021644">
    <property type="entry name" value="CAF-1_p150_acidic"/>
</dbReference>
<keyword evidence="4" id="KW-0143">Chaperone</keyword>
<evidence type="ECO:0000256" key="6">
    <source>
        <dbReference type="ARBA" id="ARBA00023242"/>
    </source>
</evidence>
<dbReference type="GO" id="GO:0005634">
    <property type="term" value="C:nucleus"/>
    <property type="evidence" value="ECO:0007669"/>
    <property type="project" value="UniProtKB-SubCell"/>
</dbReference>
<dbReference type="Pfam" id="PF11600">
    <property type="entry name" value="CAF1A_acidic"/>
    <property type="match status" value="1"/>
</dbReference>
<organism evidence="10 11">
    <name type="scientific">Mesorhabditis spiculigera</name>
    <dbReference type="NCBI Taxonomy" id="96644"/>
    <lineage>
        <taxon>Eukaryota</taxon>
        <taxon>Metazoa</taxon>
        <taxon>Ecdysozoa</taxon>
        <taxon>Nematoda</taxon>
        <taxon>Chromadorea</taxon>
        <taxon>Rhabditida</taxon>
        <taxon>Rhabditina</taxon>
        <taxon>Rhabditomorpha</taxon>
        <taxon>Rhabditoidea</taxon>
        <taxon>Rhabditidae</taxon>
        <taxon>Mesorhabditinae</taxon>
        <taxon>Mesorhabditis</taxon>
    </lineage>
</organism>
<feature type="domain" description="Chromatin assembly factor 1 subunit A dimerization" evidence="9">
    <location>
        <begin position="404"/>
        <end position="477"/>
    </location>
</feature>
<dbReference type="GO" id="GO:0006334">
    <property type="term" value="P:nucleosome assembly"/>
    <property type="evidence" value="ECO:0007669"/>
    <property type="project" value="TreeGrafter"/>
</dbReference>
<feature type="region of interest" description="Disordered" evidence="7">
    <location>
        <begin position="1"/>
        <end position="277"/>
    </location>
</feature>
<keyword evidence="6" id="KW-0539">Nucleus</keyword>
<dbReference type="PANTHER" id="PTHR15272">
    <property type="entry name" value="CHROMATIN ASSEMBLY FACTOR 1 SUBUNIT A CAF-1 SUBUNIT A"/>
    <property type="match status" value="1"/>
</dbReference>
<keyword evidence="2" id="KW-0235">DNA replication</keyword>
<comment type="caution">
    <text evidence="10">The sequence shown here is derived from an EMBL/GenBank/DDBJ whole genome shotgun (WGS) entry which is preliminary data.</text>
</comment>
<evidence type="ECO:0000256" key="1">
    <source>
        <dbReference type="ARBA" id="ARBA00004123"/>
    </source>
</evidence>
<evidence type="ECO:0000256" key="7">
    <source>
        <dbReference type="SAM" id="MobiDB-lite"/>
    </source>
</evidence>
<keyword evidence="3" id="KW-0227">DNA damage</keyword>
<comment type="subcellular location">
    <subcellularLocation>
        <location evidence="1">Nucleus</location>
    </subcellularLocation>
</comment>
<gene>
    <name evidence="10" type="ORF">MSPICULIGERA_LOCUS16480</name>
</gene>
<feature type="compositionally biased region" description="Basic and acidic residues" evidence="7">
    <location>
        <begin position="157"/>
        <end position="277"/>
    </location>
</feature>
<evidence type="ECO:0000256" key="3">
    <source>
        <dbReference type="ARBA" id="ARBA00022763"/>
    </source>
</evidence>
<dbReference type="EMBL" id="CATQJA010002653">
    <property type="protein sequence ID" value="CAJ0578219.1"/>
    <property type="molecule type" value="Genomic_DNA"/>
</dbReference>
<feature type="region of interest" description="Disordered" evidence="7">
    <location>
        <begin position="443"/>
        <end position="502"/>
    </location>
</feature>
<evidence type="ECO:0000256" key="5">
    <source>
        <dbReference type="ARBA" id="ARBA00023204"/>
    </source>
</evidence>
<dbReference type="GO" id="GO:0033186">
    <property type="term" value="C:CAF-1 complex"/>
    <property type="evidence" value="ECO:0007669"/>
    <property type="project" value="TreeGrafter"/>
</dbReference>
<dbReference type="GO" id="GO:0006260">
    <property type="term" value="P:DNA replication"/>
    <property type="evidence" value="ECO:0007669"/>
    <property type="project" value="UniProtKB-KW"/>
</dbReference>
<keyword evidence="11" id="KW-1185">Reference proteome</keyword>
<dbReference type="Proteomes" id="UP001177023">
    <property type="component" value="Unassembled WGS sequence"/>
</dbReference>
<dbReference type="PANTHER" id="PTHR15272:SF0">
    <property type="entry name" value="CHROMATIN ASSEMBLY FACTOR 1 SUBUNIT A"/>
    <property type="match status" value="1"/>
</dbReference>
<proteinExistence type="predicted"/>
<evidence type="ECO:0000256" key="2">
    <source>
        <dbReference type="ARBA" id="ARBA00022705"/>
    </source>
</evidence>
<dbReference type="Pfam" id="PF12253">
    <property type="entry name" value="CAF1A_dimeriz"/>
    <property type="match status" value="1"/>
</dbReference>
<evidence type="ECO:0000256" key="4">
    <source>
        <dbReference type="ARBA" id="ARBA00023186"/>
    </source>
</evidence>
<name>A0AA36D271_9BILA</name>
<sequence>MTEHQDTSVCPPSQDEEIENRQPQLGKDIVDQPGSTPVGDSKGDAKEGEGPKAQIAVDVHMSSPQKEELADGDAANTSVVESEKGVDSEAEADAQTGSEPRSQSREKASSANDEDEDVICDGVKGGSEIKRTPAGKPPMSRLDTSATRKRVSSARRASLDQESKRKKLEEKERIAEEKRQEKERKEKEREEKKREEEMKKEERRREKEKEKEEKKKEEEERKRKKEEEREAKRREEEELKKKKEEERERKRKEDEEKQLKKRQEEERKEAKRREEEVAQLLEEEKKRRASAKFLSFFKPVEKRVESPAEKEPQTLWFVPYAVRKGAVLAPLLRRECLPEAWQLSEHETSEPSSYLQDIKKKYSSRTPSTAAAAPDFPQKNGAKIEKLKSFRLVPATSTRLLKSKLFHFHTNYRPPYYGTWDQSIPKGLNGRRPLSKGEVLDYEVDSDLEWEEEPEDAEECRSDEEEEGEDEEDDDDEGFFVEPRYLSDGEGESEDEACGAIGEGQDVRAARLAARAREWEQGVRRKKQVLNPTIIGPTYNKPPERCEALMAVIF</sequence>
<evidence type="ECO:0000259" key="8">
    <source>
        <dbReference type="Pfam" id="PF11600"/>
    </source>
</evidence>
<feature type="non-terminal residue" evidence="10">
    <location>
        <position position="554"/>
    </location>
</feature>
<dbReference type="InterPro" id="IPR022043">
    <property type="entry name" value="CAF1A_DD"/>
</dbReference>
<protein>
    <recommendedName>
        <fullName evidence="12">Chromatin assembly factor 1 subunit A</fullName>
    </recommendedName>
</protein>
<keyword evidence="5" id="KW-0234">DNA repair</keyword>
<accession>A0AA36D271</accession>
<reference evidence="10" key="1">
    <citation type="submission" date="2023-06" db="EMBL/GenBank/DDBJ databases">
        <authorList>
            <person name="Delattre M."/>
        </authorList>
    </citation>
    <scope>NUCLEOTIDE SEQUENCE</scope>
    <source>
        <strain evidence="10">AF72</strain>
    </source>
</reference>
<evidence type="ECO:0000313" key="11">
    <source>
        <dbReference type="Proteomes" id="UP001177023"/>
    </source>
</evidence>
<evidence type="ECO:0000313" key="10">
    <source>
        <dbReference type="EMBL" id="CAJ0578219.1"/>
    </source>
</evidence>
<evidence type="ECO:0000259" key="9">
    <source>
        <dbReference type="Pfam" id="PF12253"/>
    </source>
</evidence>
<feature type="compositionally biased region" description="Basic and acidic residues" evidence="7">
    <location>
        <begin position="41"/>
        <end position="50"/>
    </location>
</feature>
<feature type="domain" description="Chromatin assembly factor 1 p150 subunit acidic region" evidence="8">
    <location>
        <begin position="191"/>
        <end position="325"/>
    </location>
</feature>